<feature type="compositionally biased region" description="Basic residues" evidence="1">
    <location>
        <begin position="29"/>
        <end position="41"/>
    </location>
</feature>
<feature type="compositionally biased region" description="Polar residues" evidence="1">
    <location>
        <begin position="57"/>
        <end position="71"/>
    </location>
</feature>
<keyword evidence="3" id="KW-1185">Reference proteome</keyword>
<accession>A0A371DAT0</accession>
<feature type="compositionally biased region" description="Basic and acidic residues" evidence="1">
    <location>
        <begin position="18"/>
        <end position="28"/>
    </location>
</feature>
<protein>
    <submittedName>
        <fullName evidence="2">Uncharacterized protein</fullName>
    </submittedName>
</protein>
<sequence length="169" mass="18851">MSGMEGTRLGRSSCIPEECTREILDGPSHRRRSTSPRRLRGRSSLWGRTDEEHRSLPSATNASIGSTSSAVEPQYTMMSVAPGLTRWTPSRMRERRRRNHEPARADPVSIMEEQAADPGMGGPRRGKVELGDPPTGLHLRSRSVRLRVVWSQRRLHQNARNTVSDASGS</sequence>
<name>A0A371DAT0_9APHY</name>
<dbReference type="Proteomes" id="UP000256964">
    <property type="component" value="Unassembled WGS sequence"/>
</dbReference>
<evidence type="ECO:0000313" key="2">
    <source>
        <dbReference type="EMBL" id="RDX49643.1"/>
    </source>
</evidence>
<evidence type="ECO:0000313" key="3">
    <source>
        <dbReference type="Proteomes" id="UP000256964"/>
    </source>
</evidence>
<reference evidence="2 3" key="1">
    <citation type="journal article" date="2018" name="Biotechnol. Biofuels">
        <title>Integrative visual omics of the white-rot fungus Polyporus brumalis exposes the biotechnological potential of its oxidative enzymes for delignifying raw plant biomass.</title>
        <authorList>
            <person name="Miyauchi S."/>
            <person name="Rancon A."/>
            <person name="Drula E."/>
            <person name="Hage H."/>
            <person name="Chaduli D."/>
            <person name="Favel A."/>
            <person name="Grisel S."/>
            <person name="Henrissat B."/>
            <person name="Herpoel-Gimbert I."/>
            <person name="Ruiz-Duenas F.J."/>
            <person name="Chevret D."/>
            <person name="Hainaut M."/>
            <person name="Lin J."/>
            <person name="Wang M."/>
            <person name="Pangilinan J."/>
            <person name="Lipzen A."/>
            <person name="Lesage-Meessen L."/>
            <person name="Navarro D."/>
            <person name="Riley R."/>
            <person name="Grigoriev I.V."/>
            <person name="Zhou S."/>
            <person name="Raouche S."/>
            <person name="Rosso M.N."/>
        </authorList>
    </citation>
    <scope>NUCLEOTIDE SEQUENCE [LARGE SCALE GENOMIC DNA]</scope>
    <source>
        <strain evidence="2 3">BRFM 1820</strain>
    </source>
</reference>
<evidence type="ECO:0000256" key="1">
    <source>
        <dbReference type="SAM" id="MobiDB-lite"/>
    </source>
</evidence>
<proteinExistence type="predicted"/>
<gene>
    <name evidence="2" type="ORF">OH76DRAFT_522176</name>
</gene>
<feature type="region of interest" description="Disordered" evidence="1">
    <location>
        <begin position="1"/>
        <end position="139"/>
    </location>
</feature>
<dbReference type="AlphaFoldDB" id="A0A371DAT0"/>
<organism evidence="2 3">
    <name type="scientific">Lentinus brumalis</name>
    <dbReference type="NCBI Taxonomy" id="2498619"/>
    <lineage>
        <taxon>Eukaryota</taxon>
        <taxon>Fungi</taxon>
        <taxon>Dikarya</taxon>
        <taxon>Basidiomycota</taxon>
        <taxon>Agaricomycotina</taxon>
        <taxon>Agaricomycetes</taxon>
        <taxon>Polyporales</taxon>
        <taxon>Polyporaceae</taxon>
        <taxon>Lentinus</taxon>
    </lineage>
</organism>
<dbReference type="EMBL" id="KZ857404">
    <property type="protein sequence ID" value="RDX49643.1"/>
    <property type="molecule type" value="Genomic_DNA"/>
</dbReference>